<proteinExistence type="predicted"/>
<gene>
    <name evidence="1" type="primary">ORF219817</name>
</gene>
<accession>A0A0B7C350</accession>
<dbReference type="AlphaFoldDB" id="A0A0B7C350"/>
<feature type="non-terminal residue" evidence="1">
    <location>
        <position position="1"/>
    </location>
</feature>
<sequence>HISCSTLCVLSPTCATFYSNFLQTQYNCIINYYVFIQERVTGQLLHVYPSSTF</sequence>
<organism evidence="1">
    <name type="scientific">Arion vulgaris</name>
    <dbReference type="NCBI Taxonomy" id="1028688"/>
    <lineage>
        <taxon>Eukaryota</taxon>
        <taxon>Metazoa</taxon>
        <taxon>Spiralia</taxon>
        <taxon>Lophotrochozoa</taxon>
        <taxon>Mollusca</taxon>
        <taxon>Gastropoda</taxon>
        <taxon>Heterobranchia</taxon>
        <taxon>Euthyneura</taxon>
        <taxon>Panpulmonata</taxon>
        <taxon>Eupulmonata</taxon>
        <taxon>Stylommatophora</taxon>
        <taxon>Helicina</taxon>
        <taxon>Arionoidea</taxon>
        <taxon>Arionidae</taxon>
        <taxon>Arion</taxon>
    </lineage>
</organism>
<dbReference type="EMBL" id="HACG01051989">
    <property type="protein sequence ID" value="CEK98860.1"/>
    <property type="molecule type" value="Transcribed_RNA"/>
</dbReference>
<evidence type="ECO:0000313" key="1">
    <source>
        <dbReference type="EMBL" id="CEK98860.1"/>
    </source>
</evidence>
<name>A0A0B7C350_9EUPU</name>
<protein>
    <submittedName>
        <fullName evidence="1">Uncharacterized protein</fullName>
    </submittedName>
</protein>
<reference evidence="1" key="1">
    <citation type="submission" date="2014-12" db="EMBL/GenBank/DDBJ databases">
        <title>Insight into the proteome of Arion vulgaris.</title>
        <authorList>
            <person name="Aradska J."/>
            <person name="Bulat T."/>
            <person name="Smidak R."/>
            <person name="Sarate P."/>
            <person name="Gangsoo J."/>
            <person name="Sialana F."/>
            <person name="Bilban M."/>
            <person name="Lubec G."/>
        </authorList>
    </citation>
    <scope>NUCLEOTIDE SEQUENCE</scope>
    <source>
        <tissue evidence="1">Skin</tissue>
    </source>
</reference>